<reference evidence="2" key="1">
    <citation type="submission" date="2011-03" db="EMBL/GenBank/DDBJ databases">
        <title>The Genome Sequence of Nematocida sp1 strain ERTm2.</title>
        <authorList>
            <consortium name="The Broad Institute Genome Sequencing Platform"/>
            <consortium name="The Broad Institute Genome Sequencing Center for Infectious Disease"/>
            <person name="Cuomo C."/>
            <person name="Troemel E."/>
            <person name="Young S.K."/>
            <person name="Zeng Q."/>
            <person name="Gargeya S."/>
            <person name="Fitzgerald M."/>
            <person name="Haas B."/>
            <person name="Abouelleil A."/>
            <person name="Alvarado L."/>
            <person name="Arachchi H.M."/>
            <person name="Berlin A."/>
            <person name="Brown A."/>
            <person name="Chapman S.B."/>
            <person name="Chen Z."/>
            <person name="Dunbar C."/>
            <person name="Freedman E."/>
            <person name="Gearin G."/>
            <person name="Gellesch M."/>
            <person name="Goldberg J."/>
            <person name="Griggs A."/>
            <person name="Gujja S."/>
            <person name="Heilman E.R."/>
            <person name="Heiman D."/>
            <person name="Howarth C."/>
            <person name="Larson L."/>
            <person name="Lui A."/>
            <person name="MacDonald P.J.P."/>
            <person name="Mehta T."/>
            <person name="Montmayeur A."/>
            <person name="Murphy C."/>
            <person name="Neiman D."/>
            <person name="Pearson M."/>
            <person name="Priest M."/>
            <person name="Roberts A."/>
            <person name="Saif S."/>
            <person name="Shea T."/>
            <person name="Shenoy N."/>
            <person name="Sisk P."/>
            <person name="Stolte C."/>
            <person name="Sykes S."/>
            <person name="White J."/>
            <person name="Yandava C."/>
            <person name="Wortman J."/>
            <person name="Nusbaum C."/>
            <person name="Birren B."/>
        </authorList>
    </citation>
    <scope>NUCLEOTIDE SEQUENCE</scope>
    <source>
        <strain evidence="2">ERTm2</strain>
    </source>
</reference>
<sequence length="223" mass="25269">MNIEFVENEVRTELNKAIPLIDKIDKLLGLAWKELVHSDRNNKIILIPFKSIKLQNDDGEVSVGYYSRSYVKKDRIIQEYTGGDVCDICKSKSWKGSVHYMADSEELELSGPVETSTCSYKFLVRGNALATKEKYVVLSAVPRAQSEKKEENSDEDKKEEKSVEEKIENTCSRKGCNSAKFSVGHVESSENTKESNEGMDTEQHNEEEAEKPTNGQYTVKEDL</sequence>
<evidence type="ECO:0000313" key="2">
    <source>
        <dbReference type="EMBL" id="EHY64625.1"/>
    </source>
</evidence>
<organism evidence="2">
    <name type="scientific">Nematocida ausubeli (strain ATCC PRA-371 / ERTm2)</name>
    <name type="common">Nematode killer fungus</name>
    <dbReference type="NCBI Taxonomy" id="1913371"/>
    <lineage>
        <taxon>Eukaryota</taxon>
        <taxon>Fungi</taxon>
        <taxon>Fungi incertae sedis</taxon>
        <taxon>Microsporidia</taxon>
        <taxon>Nematocida</taxon>
    </lineage>
</organism>
<proteinExistence type="predicted"/>
<feature type="region of interest" description="Disordered" evidence="1">
    <location>
        <begin position="182"/>
        <end position="223"/>
    </location>
</feature>
<dbReference type="AlphaFoldDB" id="H8ZF73"/>
<feature type="compositionally biased region" description="Basic and acidic residues" evidence="1">
    <location>
        <begin position="145"/>
        <end position="168"/>
    </location>
</feature>
<evidence type="ECO:0000256" key="1">
    <source>
        <dbReference type="SAM" id="MobiDB-lite"/>
    </source>
</evidence>
<name>H8ZF73_NEMA1</name>
<protein>
    <submittedName>
        <fullName evidence="2">Uncharacterized protein</fullName>
    </submittedName>
</protein>
<feature type="compositionally biased region" description="Basic and acidic residues" evidence="1">
    <location>
        <begin position="187"/>
        <end position="206"/>
    </location>
</feature>
<gene>
    <name evidence="2" type="ORF">NERG_02244</name>
</gene>
<dbReference type="EMBL" id="JH604639">
    <property type="protein sequence ID" value="EHY64625.1"/>
    <property type="molecule type" value="Genomic_DNA"/>
</dbReference>
<accession>H8ZF73</accession>
<dbReference type="Proteomes" id="UP000005622">
    <property type="component" value="Unassembled WGS sequence"/>
</dbReference>
<dbReference type="HOGENOM" id="CLU_088652_0_0_1"/>
<feature type="region of interest" description="Disordered" evidence="1">
    <location>
        <begin position="143"/>
        <end position="170"/>
    </location>
</feature>